<dbReference type="GO" id="GO:0015833">
    <property type="term" value="P:peptide transport"/>
    <property type="evidence" value="ECO:0007669"/>
    <property type="project" value="InterPro"/>
</dbReference>
<dbReference type="InterPro" id="IPR027417">
    <property type="entry name" value="P-loop_NTPase"/>
</dbReference>
<keyword evidence="6 9" id="KW-0067">ATP-binding</keyword>
<dbReference type="InterPro" id="IPR003439">
    <property type="entry name" value="ABC_transporter-like_ATP-bd"/>
</dbReference>
<evidence type="ECO:0000256" key="1">
    <source>
        <dbReference type="ARBA" id="ARBA00004417"/>
    </source>
</evidence>
<dbReference type="FunFam" id="3.40.50.300:FF:000016">
    <property type="entry name" value="Oligopeptide ABC transporter ATP-binding component"/>
    <property type="match status" value="1"/>
</dbReference>
<dbReference type="GO" id="GO:0055085">
    <property type="term" value="P:transmembrane transport"/>
    <property type="evidence" value="ECO:0007669"/>
    <property type="project" value="UniProtKB-ARBA"/>
</dbReference>
<evidence type="ECO:0000256" key="7">
    <source>
        <dbReference type="ARBA" id="ARBA00023136"/>
    </source>
</evidence>
<gene>
    <name evidence="9" type="ORF">DNK49_11570</name>
</gene>
<keyword evidence="5" id="KW-0547">Nucleotide-binding</keyword>
<evidence type="ECO:0000313" key="9">
    <source>
        <dbReference type="EMBL" id="PZA16305.1"/>
    </source>
</evidence>
<name>A0A323UV26_9RHOO</name>
<dbReference type="GO" id="GO:0016887">
    <property type="term" value="F:ATP hydrolysis activity"/>
    <property type="evidence" value="ECO:0007669"/>
    <property type="project" value="InterPro"/>
</dbReference>
<accession>A0A323UV26</accession>
<evidence type="ECO:0000256" key="3">
    <source>
        <dbReference type="ARBA" id="ARBA00022448"/>
    </source>
</evidence>
<dbReference type="Proteomes" id="UP000248259">
    <property type="component" value="Unassembled WGS sequence"/>
</dbReference>
<dbReference type="GO" id="GO:0005886">
    <property type="term" value="C:plasma membrane"/>
    <property type="evidence" value="ECO:0007669"/>
    <property type="project" value="UniProtKB-SubCell"/>
</dbReference>
<dbReference type="InterPro" id="IPR017871">
    <property type="entry name" value="ABC_transporter-like_CS"/>
</dbReference>
<sequence>MNSVHNAAQAVLEVTGLSVGFAQRGTVLRAVDDISLHIAPGEVLGLVGESGSGKSMTAYSLLGLVEPPGQVSADTFRLCGKEMRAADERAWRQLRGRRIAMIFQDPMMTLNPVLRIDTQMVEAIHAHRRVGRGAALEMAAAALQRVGIADAPARLHAYPHQLSGGMRQRVAIAIALLNAPDLIVADEPTTALDVTIQAQILAEMQALCQASGTALLWITHDLAVVAALADRVCVMYAGRIVEQGPVDQVLAQPAHPYTRGLLDSTPAAAPSQHADNAGATRRLSTIPGLPPALGERPEGCAFRPRCARASAACLQVPALVAVSPGHEVRCFHPLARVSA</sequence>
<comment type="similarity">
    <text evidence="2">Belongs to the ABC transporter superfamily.</text>
</comment>
<dbReference type="AlphaFoldDB" id="A0A323UV26"/>
<dbReference type="Gene3D" id="3.40.50.300">
    <property type="entry name" value="P-loop containing nucleotide triphosphate hydrolases"/>
    <property type="match status" value="1"/>
</dbReference>
<keyword evidence="10" id="KW-1185">Reference proteome</keyword>
<evidence type="ECO:0000256" key="5">
    <source>
        <dbReference type="ARBA" id="ARBA00022741"/>
    </source>
</evidence>
<dbReference type="Pfam" id="PF08352">
    <property type="entry name" value="oligo_HPY"/>
    <property type="match status" value="1"/>
</dbReference>
<dbReference type="GO" id="GO:0005524">
    <property type="term" value="F:ATP binding"/>
    <property type="evidence" value="ECO:0007669"/>
    <property type="project" value="UniProtKB-KW"/>
</dbReference>
<dbReference type="PANTHER" id="PTHR43297">
    <property type="entry name" value="OLIGOPEPTIDE TRANSPORT ATP-BINDING PROTEIN APPD"/>
    <property type="match status" value="1"/>
</dbReference>
<comment type="caution">
    <text evidence="9">The sequence shown here is derived from an EMBL/GenBank/DDBJ whole genome shotgun (WGS) entry which is preliminary data.</text>
</comment>
<dbReference type="PROSITE" id="PS00211">
    <property type="entry name" value="ABC_TRANSPORTER_1"/>
    <property type="match status" value="1"/>
</dbReference>
<dbReference type="PANTHER" id="PTHR43297:SF2">
    <property type="entry name" value="DIPEPTIDE TRANSPORT ATP-BINDING PROTEIN DPPD"/>
    <property type="match status" value="1"/>
</dbReference>
<proteinExistence type="inferred from homology"/>
<protein>
    <submittedName>
        <fullName evidence="9">Methionine ABC transporter ATP-binding protein</fullName>
    </submittedName>
</protein>
<dbReference type="SMART" id="SM00382">
    <property type="entry name" value="AAA"/>
    <property type="match status" value="1"/>
</dbReference>
<keyword evidence="4" id="KW-1003">Cell membrane</keyword>
<dbReference type="InterPro" id="IPR050388">
    <property type="entry name" value="ABC_Ni/Peptide_Import"/>
</dbReference>
<dbReference type="CDD" id="cd03257">
    <property type="entry name" value="ABC_NikE_OppD_transporters"/>
    <property type="match status" value="1"/>
</dbReference>
<evidence type="ECO:0000259" key="8">
    <source>
        <dbReference type="PROSITE" id="PS50893"/>
    </source>
</evidence>
<dbReference type="Pfam" id="PF00005">
    <property type="entry name" value="ABC_tran"/>
    <property type="match status" value="1"/>
</dbReference>
<comment type="subcellular location">
    <subcellularLocation>
        <location evidence="1">Cell inner membrane</location>
        <topology evidence="1">Peripheral membrane protein</topology>
    </subcellularLocation>
</comment>
<dbReference type="NCBIfam" id="TIGR01727">
    <property type="entry name" value="oligo_HPY"/>
    <property type="match status" value="1"/>
</dbReference>
<dbReference type="RefSeq" id="WP_110524688.1">
    <property type="nucleotide sequence ID" value="NZ_QKOE01000007.1"/>
</dbReference>
<dbReference type="InterPro" id="IPR003593">
    <property type="entry name" value="AAA+_ATPase"/>
</dbReference>
<feature type="domain" description="ABC transporter" evidence="8">
    <location>
        <begin position="14"/>
        <end position="262"/>
    </location>
</feature>
<evidence type="ECO:0000256" key="6">
    <source>
        <dbReference type="ARBA" id="ARBA00022840"/>
    </source>
</evidence>
<dbReference type="PROSITE" id="PS50893">
    <property type="entry name" value="ABC_TRANSPORTER_2"/>
    <property type="match status" value="1"/>
</dbReference>
<keyword evidence="7" id="KW-0472">Membrane</keyword>
<dbReference type="EMBL" id="QKOE01000007">
    <property type="protein sequence ID" value="PZA16305.1"/>
    <property type="molecule type" value="Genomic_DNA"/>
</dbReference>
<dbReference type="InterPro" id="IPR013563">
    <property type="entry name" value="Oligopep_ABC_C"/>
</dbReference>
<dbReference type="SUPFAM" id="SSF52540">
    <property type="entry name" value="P-loop containing nucleoside triphosphate hydrolases"/>
    <property type="match status" value="1"/>
</dbReference>
<reference evidence="9 10" key="1">
    <citation type="submission" date="2018-06" db="EMBL/GenBank/DDBJ databases">
        <title>Azoarcus communis strain SWub3 genome.</title>
        <authorList>
            <person name="Zorraquino Salvo V."/>
            <person name="Toubiana D."/>
            <person name="Blumwald E."/>
        </authorList>
    </citation>
    <scope>NUCLEOTIDE SEQUENCE [LARGE SCALE GENOMIC DNA]</scope>
    <source>
        <strain evidence="9 10">SWub3</strain>
    </source>
</reference>
<keyword evidence="3" id="KW-0813">Transport</keyword>
<organism evidence="9 10">
    <name type="scientific">Parazoarcus communis SWub3 = DSM 12120</name>
    <dbReference type="NCBI Taxonomy" id="1121029"/>
    <lineage>
        <taxon>Bacteria</taxon>
        <taxon>Pseudomonadati</taxon>
        <taxon>Pseudomonadota</taxon>
        <taxon>Betaproteobacteria</taxon>
        <taxon>Rhodocyclales</taxon>
        <taxon>Zoogloeaceae</taxon>
        <taxon>Parazoarcus</taxon>
    </lineage>
</organism>
<evidence type="ECO:0000313" key="10">
    <source>
        <dbReference type="Proteomes" id="UP000248259"/>
    </source>
</evidence>
<dbReference type="OrthoDB" id="9802772at2"/>
<evidence type="ECO:0000256" key="2">
    <source>
        <dbReference type="ARBA" id="ARBA00005417"/>
    </source>
</evidence>
<evidence type="ECO:0000256" key="4">
    <source>
        <dbReference type="ARBA" id="ARBA00022475"/>
    </source>
</evidence>